<sequence length="43" mass="4925">MSSSSGDVWRGRRLRRYHRCPTPRCAASPAPASGRWRLECPRP</sequence>
<dbReference type="AlphaFoldDB" id="A0A1R4J9J2"/>
<name>A0A1R4J9J2_9MICO</name>
<proteinExistence type="predicted"/>
<dbReference type="Proteomes" id="UP000196778">
    <property type="component" value="Unassembled WGS sequence"/>
</dbReference>
<evidence type="ECO:0000313" key="1">
    <source>
        <dbReference type="EMBL" id="SJN28455.1"/>
    </source>
</evidence>
<accession>A0A1R4J9J2</accession>
<reference evidence="2" key="1">
    <citation type="submission" date="2017-02" db="EMBL/GenBank/DDBJ databases">
        <authorList>
            <person name="Dridi B."/>
        </authorList>
    </citation>
    <scope>NUCLEOTIDE SEQUENCE [LARGE SCALE GENOMIC DNA]</scope>
    <source>
        <strain evidence="2">EB411</strain>
    </source>
</reference>
<gene>
    <name evidence="1" type="ORF">FM119_06040</name>
</gene>
<keyword evidence="2" id="KW-1185">Reference proteome</keyword>
<organism evidence="1 2">
    <name type="scientific">Mycetocola reblochoni REB411</name>
    <dbReference type="NCBI Taxonomy" id="1255698"/>
    <lineage>
        <taxon>Bacteria</taxon>
        <taxon>Bacillati</taxon>
        <taxon>Actinomycetota</taxon>
        <taxon>Actinomycetes</taxon>
        <taxon>Micrococcales</taxon>
        <taxon>Microbacteriaceae</taxon>
        <taxon>Mycetocola</taxon>
    </lineage>
</organism>
<dbReference type="EMBL" id="FUKR01000036">
    <property type="protein sequence ID" value="SJN28455.1"/>
    <property type="molecule type" value="Genomic_DNA"/>
</dbReference>
<protein>
    <submittedName>
        <fullName evidence="1">Uncharacterized protein</fullName>
    </submittedName>
</protein>
<evidence type="ECO:0000313" key="2">
    <source>
        <dbReference type="Proteomes" id="UP000196778"/>
    </source>
</evidence>